<dbReference type="InterPro" id="IPR023213">
    <property type="entry name" value="CAT-like_dom_sf"/>
</dbReference>
<sequence>MMIDAIAHWNPAPGRIVTVRPTPPATAAADATPAHPVPPSTLQEGHLHGTAATARAGRRHSVYLAAATEVDGGFDPRAIAEALRRFVIRHDGLRSWFSVSGADVTRHVVDADHVAFTTADLAVLDDHGWVRGGPRRDDHIGARRLHEFVDTEFGQRASALRWPGFELGAIVRDRSTTLFWFCDHALTDGVSQAMALAEIADLYVAERDGTPPGPFTTAPVGSAVEYARQERIRAAAYGEGSAALHHWMTTLRAHGLRMPHSAVDLGLAPGETAPVRSIRFDVLDADGAQRFAQICSAAGGGVTAGVVAAIATADHELTGDPSWFGITALADRDLADVHLAQGWFCRFAPVAFPVAEARRFTDLVPRAQRAGVEATDASHVPVPTVMAALIAAGADPAEAMVTPQLLSYLDFRRSPHAGTPTYDRGIQTTGEGRTANASVWVNRDEHGMYLGTQTPDTPVAQERLAHHHRRLRAIFAEIAATGDRVITRAPDHTRMQEVASGAGHHR</sequence>
<gene>
    <name evidence="2" type="ORF">ACFQ04_16175</name>
</gene>
<dbReference type="RefSeq" id="WP_253649096.1">
    <property type="nucleotide sequence ID" value="NZ_BAAAMO010000005.1"/>
</dbReference>
<organism evidence="2 3">
    <name type="scientific">Williamsia deligens</name>
    <dbReference type="NCBI Taxonomy" id="321325"/>
    <lineage>
        <taxon>Bacteria</taxon>
        <taxon>Bacillati</taxon>
        <taxon>Actinomycetota</taxon>
        <taxon>Actinomycetes</taxon>
        <taxon>Mycobacteriales</taxon>
        <taxon>Nocardiaceae</taxon>
        <taxon>Williamsia</taxon>
    </lineage>
</organism>
<evidence type="ECO:0000313" key="2">
    <source>
        <dbReference type="EMBL" id="MFD0927277.1"/>
    </source>
</evidence>
<dbReference type="SUPFAM" id="SSF52777">
    <property type="entry name" value="CoA-dependent acyltransferases"/>
    <property type="match status" value="2"/>
</dbReference>
<comment type="caution">
    <text evidence="2">The sequence shown here is derived from an EMBL/GenBank/DDBJ whole genome shotgun (WGS) entry which is preliminary data.</text>
</comment>
<keyword evidence="3" id="KW-1185">Reference proteome</keyword>
<dbReference type="Gene3D" id="3.30.559.10">
    <property type="entry name" value="Chloramphenicol acetyltransferase-like domain"/>
    <property type="match status" value="1"/>
</dbReference>
<dbReference type="Gene3D" id="3.30.559.30">
    <property type="entry name" value="Nonribosomal peptide synthetase, condensation domain"/>
    <property type="match status" value="1"/>
</dbReference>
<dbReference type="EMBL" id="JBHTIL010000004">
    <property type="protein sequence ID" value="MFD0927277.1"/>
    <property type="molecule type" value="Genomic_DNA"/>
</dbReference>
<dbReference type="Proteomes" id="UP001597068">
    <property type="component" value="Unassembled WGS sequence"/>
</dbReference>
<evidence type="ECO:0000313" key="3">
    <source>
        <dbReference type="Proteomes" id="UP001597068"/>
    </source>
</evidence>
<name>A0ABW3GB41_9NOCA</name>
<feature type="domain" description="Condensation" evidence="1">
    <location>
        <begin position="59"/>
        <end position="386"/>
    </location>
</feature>
<dbReference type="InterPro" id="IPR001242">
    <property type="entry name" value="Condensation_dom"/>
</dbReference>
<proteinExistence type="predicted"/>
<protein>
    <submittedName>
        <fullName evidence="2">Condensation domain-containing protein</fullName>
    </submittedName>
</protein>
<reference evidence="3" key="1">
    <citation type="journal article" date="2019" name="Int. J. Syst. Evol. Microbiol.">
        <title>The Global Catalogue of Microorganisms (GCM) 10K type strain sequencing project: providing services to taxonomists for standard genome sequencing and annotation.</title>
        <authorList>
            <consortium name="The Broad Institute Genomics Platform"/>
            <consortium name="The Broad Institute Genome Sequencing Center for Infectious Disease"/>
            <person name="Wu L."/>
            <person name="Ma J."/>
        </authorList>
    </citation>
    <scope>NUCLEOTIDE SEQUENCE [LARGE SCALE GENOMIC DNA]</scope>
    <source>
        <strain evidence="3">CCUG 50873</strain>
    </source>
</reference>
<evidence type="ECO:0000259" key="1">
    <source>
        <dbReference type="Pfam" id="PF00668"/>
    </source>
</evidence>
<accession>A0ABW3GB41</accession>
<dbReference type="Pfam" id="PF00668">
    <property type="entry name" value="Condensation"/>
    <property type="match status" value="1"/>
</dbReference>